<dbReference type="Pfam" id="PF02779">
    <property type="entry name" value="Transket_pyr"/>
    <property type="match status" value="1"/>
</dbReference>
<dbReference type="PANTHER" id="PTHR23152">
    <property type="entry name" value="2-OXOGLUTARATE DEHYDROGENASE"/>
    <property type="match status" value="1"/>
</dbReference>
<dbReference type="Gene3D" id="3.40.50.12470">
    <property type="match status" value="1"/>
</dbReference>
<dbReference type="Proteomes" id="UP000092462">
    <property type="component" value="Unassembled WGS sequence"/>
</dbReference>
<comment type="cofactor">
    <cofactor evidence="1">
        <name>thiamine diphosphate</name>
        <dbReference type="ChEBI" id="CHEBI:58937"/>
    </cofactor>
</comment>
<evidence type="ECO:0000256" key="2">
    <source>
        <dbReference type="ARBA" id="ARBA00006936"/>
    </source>
</evidence>
<dbReference type="VEuPathDB" id="VectorBase:PPAPM1_009636"/>
<dbReference type="GO" id="GO:0030976">
    <property type="term" value="F:thiamine pyrophosphate binding"/>
    <property type="evidence" value="ECO:0007669"/>
    <property type="project" value="InterPro"/>
</dbReference>
<dbReference type="AlphaFoldDB" id="A0A1B0D4C6"/>
<protein>
    <recommendedName>
        <fullName evidence="5">Transketolase-like pyrimidine-binding domain-containing protein</fullName>
    </recommendedName>
</protein>
<dbReference type="EMBL" id="AJVK01011356">
    <property type="status" value="NOT_ANNOTATED_CDS"/>
    <property type="molecule type" value="Genomic_DNA"/>
</dbReference>
<proteinExistence type="inferred from homology"/>
<dbReference type="InterPro" id="IPR042179">
    <property type="entry name" value="KGD_C_sf"/>
</dbReference>
<evidence type="ECO:0000313" key="6">
    <source>
        <dbReference type="EnsemblMetazoa" id="PPAI002264-PA"/>
    </source>
</evidence>
<dbReference type="InterPro" id="IPR011603">
    <property type="entry name" value="2oxoglutarate_DH_E1"/>
</dbReference>
<reference evidence="6" key="1">
    <citation type="submission" date="2022-08" db="UniProtKB">
        <authorList>
            <consortium name="EnsemblMetazoa"/>
        </authorList>
    </citation>
    <scope>IDENTIFICATION</scope>
    <source>
        <strain evidence="6">Israel</strain>
    </source>
</reference>
<sequence>MTQDEVNKISKQHTDFLNNELNQLNSYEPENWYFKKQWSGMKQAGREITVWDTGLDYSLLGFIAVKSVAYPKNFTIHKHLEKTHVSGRIKKIAEGRIDWATAEAMAFGSLMYQGHNVRLSGEDVGRGTFSHRHAMLVDQKTNEIYIPLNSMEGGLGGKLEIANSILSEEAVLGFEYGMAIDNPYNLIIWESQFGDFFNGAQILFDTFISSGETKWMICNGLVVLLPHGYDGAASEHSSCRIERFLQMTDSSETQPDGDDINMQVINPTTPAQYFHALRRQIVRNFRKPLIIVSPKVLLRLSDAISKPDDFRPGTFFLPVIGDSFANPSEVKKVILCSGKHYYNLNAERNARDLKNVAIIRVESLCPFPVHELNTELDKYKNAKNFIWSQEEHRNMGAWSFIKPRFENMLARKIKYSGRYAGATPAVGVGSWHQQEAQFVVTDPFDIK</sequence>
<evidence type="ECO:0000256" key="3">
    <source>
        <dbReference type="ARBA" id="ARBA00023002"/>
    </source>
</evidence>
<dbReference type="InterPro" id="IPR031717">
    <property type="entry name" value="ODO-1/KGD_C"/>
</dbReference>
<organism evidence="6 7">
    <name type="scientific">Phlebotomus papatasi</name>
    <name type="common">Sandfly</name>
    <dbReference type="NCBI Taxonomy" id="29031"/>
    <lineage>
        <taxon>Eukaryota</taxon>
        <taxon>Metazoa</taxon>
        <taxon>Ecdysozoa</taxon>
        <taxon>Arthropoda</taxon>
        <taxon>Hexapoda</taxon>
        <taxon>Insecta</taxon>
        <taxon>Pterygota</taxon>
        <taxon>Neoptera</taxon>
        <taxon>Endopterygota</taxon>
        <taxon>Diptera</taxon>
        <taxon>Nematocera</taxon>
        <taxon>Psychodoidea</taxon>
        <taxon>Psychodidae</taxon>
        <taxon>Phlebotomus</taxon>
        <taxon>Phlebotomus</taxon>
    </lineage>
</organism>
<keyword evidence="7" id="KW-1185">Reference proteome</keyword>
<evidence type="ECO:0000256" key="1">
    <source>
        <dbReference type="ARBA" id="ARBA00001964"/>
    </source>
</evidence>
<dbReference type="GO" id="GO:0016624">
    <property type="term" value="F:oxidoreductase activity, acting on the aldehyde or oxo group of donors, disulfide as acceptor"/>
    <property type="evidence" value="ECO:0007669"/>
    <property type="project" value="InterPro"/>
</dbReference>
<dbReference type="VEuPathDB" id="VectorBase:PPAI002264"/>
<keyword evidence="4" id="KW-0786">Thiamine pyrophosphate</keyword>
<dbReference type="Gene3D" id="3.40.50.11610">
    <property type="entry name" value="Multifunctional 2-oxoglutarate metabolism enzyme, C-terminal domain"/>
    <property type="match status" value="1"/>
</dbReference>
<dbReference type="Pfam" id="PF16870">
    <property type="entry name" value="OxoGdeHyase_C"/>
    <property type="match status" value="1"/>
</dbReference>
<dbReference type="EnsemblMetazoa" id="PPAI002264-RA">
    <property type="protein sequence ID" value="PPAI002264-PA"/>
    <property type="gene ID" value="PPAI002264"/>
</dbReference>
<accession>A0A1B0D4C6</accession>
<comment type="similarity">
    <text evidence="2">Belongs to the alpha-ketoglutarate dehydrogenase family.</text>
</comment>
<dbReference type="InterPro" id="IPR029061">
    <property type="entry name" value="THDP-binding"/>
</dbReference>
<feature type="domain" description="Transketolase-like pyrimidine-binding" evidence="5">
    <location>
        <begin position="97"/>
        <end position="300"/>
    </location>
</feature>
<dbReference type="InterPro" id="IPR005475">
    <property type="entry name" value="Transketolase-like_Pyr-bd"/>
</dbReference>
<evidence type="ECO:0000259" key="5">
    <source>
        <dbReference type="SMART" id="SM00861"/>
    </source>
</evidence>
<evidence type="ECO:0000313" key="7">
    <source>
        <dbReference type="Proteomes" id="UP000092462"/>
    </source>
</evidence>
<dbReference type="SMART" id="SM00861">
    <property type="entry name" value="Transket_pyr"/>
    <property type="match status" value="1"/>
</dbReference>
<name>A0A1B0D4C6_PHLPP</name>
<dbReference type="SUPFAM" id="SSF52518">
    <property type="entry name" value="Thiamin diphosphate-binding fold (THDP-binding)"/>
    <property type="match status" value="1"/>
</dbReference>
<keyword evidence="3" id="KW-0560">Oxidoreductase</keyword>
<dbReference type="PANTHER" id="PTHR23152:SF4">
    <property type="entry name" value="2-OXOADIPATE DEHYDROGENASE COMPLEX COMPONENT E1"/>
    <property type="match status" value="1"/>
</dbReference>
<evidence type="ECO:0000256" key="4">
    <source>
        <dbReference type="ARBA" id="ARBA00023052"/>
    </source>
</evidence>